<dbReference type="RefSeq" id="WP_092544650.1">
    <property type="nucleotide sequence ID" value="NZ_FOKV01000010.1"/>
</dbReference>
<gene>
    <name evidence="5" type="ORF">SAMN04487907_11010</name>
</gene>
<sequence>MAKIKTNNVLNTIVSVLSGAKDAGALHLYAEGTSFNGRHIKVSGHQMYHFGTTGYLGLEQDQRLKEAAIAAIQNYGTQFPLSKSYISHPLYYELESLMRSIYDNNYIIITKNSTLGHIAVIPSIMDDGDGVLLDHQVHWSVQNAVAPLKLRSIPVEMVRHNDLNMLEDKIKKLQTSRNKIWYMADGVYSMYGDYAPIKELMELSKKYPKLYFYFDDVHGMSWKGDHGNGFVMSKLKNLPDKVVIFGTLSKTFGASGSVMVCKDKNLFSRIKNYGGPLSFSAQLEPASVGAAIASAKIHLSPEIVDLQQQLQKRVIFFNDLLEGTKLPLITQNDSPVFFIGAGSPETGYNLVQRLMNDGFYTNLGIFPAVPIKNTGLRITISLHNKEKDIEKLVRSLNFHYPKSLNETHTDLGRVHFAFGMTSKSFKTEKSKHLHYNIEHSINAIDPELWNTHMADRGMLDWKGLKFLEESFSGNDKPEHNFQFYYIIIRDREFHPILISFFTYGLLKEDMLASAPVSLKIEKQREKDPYYFTSSSMSMGSIFSEASHLYLDREHLLWQDAFHLMLKKIEDLERKLRPDSIIMRDFDPSDRELEQLFHHKGYMKVSMPEGAFYNHFTWDTKESYFQSLSQRSRRHFRNDILPKEQHVVIEVTHQLKERELKHCFQLYLNVKRNNPGLNTFDYPIKLFKNMNNSRDWRFILVKKVKVPNQIIGVMFCYFNHNSIFVPGLVGLDYDFNEKFGIYRQLLYHSILEAKKLGAKRIDFGITAGFEKRKLGAHLYQNCAYIQTSDNFNLESLEWLRQE</sequence>
<evidence type="ECO:0000256" key="3">
    <source>
        <dbReference type="ARBA" id="ARBA00022898"/>
    </source>
</evidence>
<dbReference type="PANTHER" id="PTHR13693">
    <property type="entry name" value="CLASS II AMINOTRANSFERASE/8-AMINO-7-OXONONANOATE SYNTHASE"/>
    <property type="match status" value="1"/>
</dbReference>
<keyword evidence="3" id="KW-0663">Pyridoxal phosphate</keyword>
<dbReference type="EMBL" id="FOKV01000010">
    <property type="protein sequence ID" value="SFC85865.1"/>
    <property type="molecule type" value="Genomic_DNA"/>
</dbReference>
<accession>A0A1I1ML53</accession>
<name>A0A1I1ML53_9FLAO</name>
<comment type="cofactor">
    <cofactor evidence="1">
        <name>pyridoxal 5'-phosphate</name>
        <dbReference type="ChEBI" id="CHEBI:597326"/>
    </cofactor>
</comment>
<dbReference type="OrthoDB" id="9807157at2"/>
<reference evidence="6" key="1">
    <citation type="submission" date="2016-10" db="EMBL/GenBank/DDBJ databases">
        <authorList>
            <person name="Varghese N."/>
            <person name="Submissions S."/>
        </authorList>
    </citation>
    <scope>NUCLEOTIDE SEQUENCE [LARGE SCALE GENOMIC DNA]</scope>
    <source>
        <strain evidence="6">DSM 24499</strain>
    </source>
</reference>
<keyword evidence="2" id="KW-0808">Transferase</keyword>
<evidence type="ECO:0000313" key="5">
    <source>
        <dbReference type="EMBL" id="SFC85865.1"/>
    </source>
</evidence>
<dbReference type="Pfam" id="PF00155">
    <property type="entry name" value="Aminotran_1_2"/>
    <property type="match status" value="1"/>
</dbReference>
<evidence type="ECO:0000256" key="1">
    <source>
        <dbReference type="ARBA" id="ARBA00001933"/>
    </source>
</evidence>
<dbReference type="Gene3D" id="3.40.640.10">
    <property type="entry name" value="Type I PLP-dependent aspartate aminotransferase-like (Major domain)"/>
    <property type="match status" value="1"/>
</dbReference>
<dbReference type="PANTHER" id="PTHR13693:SF100">
    <property type="entry name" value="8-AMINO-7-OXONONANOATE SYNTHASE"/>
    <property type="match status" value="1"/>
</dbReference>
<protein>
    <submittedName>
        <fullName evidence="5">7-keto-8-aminopelargonate synthetase</fullName>
    </submittedName>
</protein>
<dbReference type="InterPro" id="IPR015422">
    <property type="entry name" value="PyrdxlP-dep_Trfase_small"/>
</dbReference>
<dbReference type="InterPro" id="IPR050087">
    <property type="entry name" value="AON_synthase_class-II"/>
</dbReference>
<dbReference type="Proteomes" id="UP000199438">
    <property type="component" value="Unassembled WGS sequence"/>
</dbReference>
<dbReference type="GO" id="GO:0009102">
    <property type="term" value="P:biotin biosynthetic process"/>
    <property type="evidence" value="ECO:0007669"/>
    <property type="project" value="TreeGrafter"/>
</dbReference>
<dbReference type="SUPFAM" id="SSF53383">
    <property type="entry name" value="PLP-dependent transferases"/>
    <property type="match status" value="1"/>
</dbReference>
<dbReference type="GO" id="GO:0008710">
    <property type="term" value="F:8-amino-7-oxononanoate synthase activity"/>
    <property type="evidence" value="ECO:0007669"/>
    <property type="project" value="TreeGrafter"/>
</dbReference>
<organism evidence="5 6">
    <name type="scientific">Zunongwangia mangrovi</name>
    <dbReference type="NCBI Taxonomy" id="1334022"/>
    <lineage>
        <taxon>Bacteria</taxon>
        <taxon>Pseudomonadati</taxon>
        <taxon>Bacteroidota</taxon>
        <taxon>Flavobacteriia</taxon>
        <taxon>Flavobacteriales</taxon>
        <taxon>Flavobacteriaceae</taxon>
        <taxon>Zunongwangia</taxon>
    </lineage>
</organism>
<keyword evidence="6" id="KW-1185">Reference proteome</keyword>
<dbReference type="AlphaFoldDB" id="A0A1I1ML53"/>
<proteinExistence type="predicted"/>
<evidence type="ECO:0000256" key="2">
    <source>
        <dbReference type="ARBA" id="ARBA00022679"/>
    </source>
</evidence>
<dbReference type="Gene3D" id="3.90.1150.10">
    <property type="entry name" value="Aspartate Aminotransferase, domain 1"/>
    <property type="match status" value="1"/>
</dbReference>
<feature type="domain" description="Aminotransferase class I/classII large" evidence="4">
    <location>
        <begin position="50"/>
        <end position="395"/>
    </location>
</feature>
<evidence type="ECO:0000259" key="4">
    <source>
        <dbReference type="Pfam" id="PF00155"/>
    </source>
</evidence>
<dbReference type="GO" id="GO:0030170">
    <property type="term" value="F:pyridoxal phosphate binding"/>
    <property type="evidence" value="ECO:0007669"/>
    <property type="project" value="InterPro"/>
</dbReference>
<dbReference type="InterPro" id="IPR015424">
    <property type="entry name" value="PyrdxlP-dep_Trfase"/>
</dbReference>
<dbReference type="InterPro" id="IPR004839">
    <property type="entry name" value="Aminotransferase_I/II_large"/>
</dbReference>
<dbReference type="InterPro" id="IPR016181">
    <property type="entry name" value="Acyl_CoA_acyltransferase"/>
</dbReference>
<dbReference type="Gene3D" id="3.40.630.30">
    <property type="match status" value="1"/>
</dbReference>
<dbReference type="SUPFAM" id="SSF55729">
    <property type="entry name" value="Acyl-CoA N-acyltransferases (Nat)"/>
    <property type="match status" value="1"/>
</dbReference>
<dbReference type="STRING" id="1334022.SAMN04487907_11010"/>
<evidence type="ECO:0000313" key="6">
    <source>
        <dbReference type="Proteomes" id="UP000199438"/>
    </source>
</evidence>
<dbReference type="InterPro" id="IPR015421">
    <property type="entry name" value="PyrdxlP-dep_Trfase_major"/>
</dbReference>